<protein>
    <submittedName>
        <fullName evidence="2">Uncharacterized protein</fullName>
    </submittedName>
</protein>
<comment type="caution">
    <text evidence="2">The sequence shown here is derived from an EMBL/GenBank/DDBJ whole genome shotgun (WGS) entry which is preliminary data.</text>
</comment>
<reference evidence="2 3" key="1">
    <citation type="journal article" date="2021" name="Commun. Biol.">
        <title>The genome of Shorea leprosula (Dipterocarpaceae) highlights the ecological relevance of drought in aseasonal tropical rainforests.</title>
        <authorList>
            <person name="Ng K.K.S."/>
            <person name="Kobayashi M.J."/>
            <person name="Fawcett J.A."/>
            <person name="Hatakeyama M."/>
            <person name="Paape T."/>
            <person name="Ng C.H."/>
            <person name="Ang C.C."/>
            <person name="Tnah L.H."/>
            <person name="Lee C.T."/>
            <person name="Nishiyama T."/>
            <person name="Sese J."/>
            <person name="O'Brien M.J."/>
            <person name="Copetti D."/>
            <person name="Mohd Noor M.I."/>
            <person name="Ong R.C."/>
            <person name="Putra M."/>
            <person name="Sireger I.Z."/>
            <person name="Indrioko S."/>
            <person name="Kosugi Y."/>
            <person name="Izuno A."/>
            <person name="Isagi Y."/>
            <person name="Lee S.L."/>
            <person name="Shimizu K.K."/>
        </authorList>
    </citation>
    <scope>NUCLEOTIDE SEQUENCE [LARGE SCALE GENOMIC DNA]</scope>
    <source>
        <strain evidence="2">214</strain>
    </source>
</reference>
<name>A0AAV5HT99_9ROSI</name>
<sequence length="166" mass="18144">MREIIGGATIAISLIYEQKLDLEWVGEASSARPDMPINQFGSFNGVENRQFWTLIPKFFTMDLGASKAFIFLSVKPPLAYVQPKVTAVRENQTPSLISPTKEPPSKQISKTGIGGQRKTRKEINMEIDACALLEIPETCGGVFVLGNKNHYAARVGGCSGRAKNLS</sequence>
<dbReference type="EMBL" id="BPVZ01000003">
    <property type="protein sequence ID" value="GKU88982.1"/>
    <property type="molecule type" value="Genomic_DNA"/>
</dbReference>
<evidence type="ECO:0000313" key="3">
    <source>
        <dbReference type="Proteomes" id="UP001054252"/>
    </source>
</evidence>
<gene>
    <name evidence="2" type="ORF">SLEP1_g3185</name>
</gene>
<evidence type="ECO:0000256" key="1">
    <source>
        <dbReference type="SAM" id="MobiDB-lite"/>
    </source>
</evidence>
<dbReference type="Proteomes" id="UP001054252">
    <property type="component" value="Unassembled WGS sequence"/>
</dbReference>
<dbReference type="AlphaFoldDB" id="A0AAV5HT99"/>
<accession>A0AAV5HT99</accession>
<evidence type="ECO:0000313" key="2">
    <source>
        <dbReference type="EMBL" id="GKU88982.1"/>
    </source>
</evidence>
<feature type="region of interest" description="Disordered" evidence="1">
    <location>
        <begin position="95"/>
        <end position="117"/>
    </location>
</feature>
<organism evidence="2 3">
    <name type="scientific">Rubroshorea leprosula</name>
    <dbReference type="NCBI Taxonomy" id="152421"/>
    <lineage>
        <taxon>Eukaryota</taxon>
        <taxon>Viridiplantae</taxon>
        <taxon>Streptophyta</taxon>
        <taxon>Embryophyta</taxon>
        <taxon>Tracheophyta</taxon>
        <taxon>Spermatophyta</taxon>
        <taxon>Magnoliopsida</taxon>
        <taxon>eudicotyledons</taxon>
        <taxon>Gunneridae</taxon>
        <taxon>Pentapetalae</taxon>
        <taxon>rosids</taxon>
        <taxon>malvids</taxon>
        <taxon>Malvales</taxon>
        <taxon>Dipterocarpaceae</taxon>
        <taxon>Rubroshorea</taxon>
    </lineage>
</organism>
<proteinExistence type="predicted"/>
<keyword evidence="3" id="KW-1185">Reference proteome</keyword>